<protein>
    <submittedName>
        <fullName evidence="1">Uncharacterized protein</fullName>
    </submittedName>
</protein>
<dbReference type="AlphaFoldDB" id="A0A8T1TNJ8"/>
<proteinExistence type="predicted"/>
<dbReference type="EMBL" id="JAENGZ010002159">
    <property type="protein sequence ID" value="KAG6944663.1"/>
    <property type="molecule type" value="Genomic_DNA"/>
</dbReference>
<evidence type="ECO:0000313" key="2">
    <source>
        <dbReference type="Proteomes" id="UP000688947"/>
    </source>
</evidence>
<sequence length="91" mass="10486">MRHSRVRIVMEFMQKFAEEPGVLPTGVTKITELDLPTVDKTFSTVFDTMLTKLYLKEQRSSRAARYTTVFVSIGRHLGKIIINLTQQINQN</sequence>
<reference evidence="1" key="1">
    <citation type="submission" date="2021-01" db="EMBL/GenBank/DDBJ databases">
        <title>Phytophthora aleatoria, a newly-described species from Pinus radiata is distinct from Phytophthora cactorum isolates based on comparative genomics.</title>
        <authorList>
            <person name="Mcdougal R."/>
            <person name="Panda P."/>
            <person name="Williams N."/>
            <person name="Studholme D.J."/>
        </authorList>
    </citation>
    <scope>NUCLEOTIDE SEQUENCE</scope>
    <source>
        <strain evidence="1">NZFS 3830</strain>
    </source>
</reference>
<name>A0A8T1TNJ8_9STRA</name>
<gene>
    <name evidence="1" type="ORF">JG687_00017734</name>
</gene>
<accession>A0A8T1TNJ8</accession>
<organism evidence="1 2">
    <name type="scientific">Phytophthora cactorum</name>
    <dbReference type="NCBI Taxonomy" id="29920"/>
    <lineage>
        <taxon>Eukaryota</taxon>
        <taxon>Sar</taxon>
        <taxon>Stramenopiles</taxon>
        <taxon>Oomycota</taxon>
        <taxon>Peronosporomycetes</taxon>
        <taxon>Peronosporales</taxon>
        <taxon>Peronosporaceae</taxon>
        <taxon>Phytophthora</taxon>
    </lineage>
</organism>
<comment type="caution">
    <text evidence="1">The sequence shown here is derived from an EMBL/GenBank/DDBJ whole genome shotgun (WGS) entry which is preliminary data.</text>
</comment>
<evidence type="ECO:0000313" key="1">
    <source>
        <dbReference type="EMBL" id="KAG6944663.1"/>
    </source>
</evidence>
<dbReference type="Proteomes" id="UP000688947">
    <property type="component" value="Unassembled WGS sequence"/>
</dbReference>